<dbReference type="AlphaFoldDB" id="A0A1H9J4Z9"/>
<reference evidence="5" key="1">
    <citation type="submission" date="2016-10" db="EMBL/GenBank/DDBJ databases">
        <authorList>
            <person name="Varghese N."/>
            <person name="Submissions S."/>
        </authorList>
    </citation>
    <scope>NUCLEOTIDE SEQUENCE [LARGE SCALE GENOMIC DNA]</scope>
    <source>
        <strain evidence="5">DSM 18887</strain>
    </source>
</reference>
<dbReference type="InterPro" id="IPR001638">
    <property type="entry name" value="Solute-binding_3/MltF_N"/>
</dbReference>
<protein>
    <submittedName>
        <fullName evidence="4">Polar amino acid transport system substrate-binding protein</fullName>
    </submittedName>
</protein>
<dbReference type="Gene3D" id="3.40.190.10">
    <property type="entry name" value="Periplasmic binding protein-like II"/>
    <property type="match status" value="2"/>
</dbReference>
<keyword evidence="5" id="KW-1185">Reference proteome</keyword>
<evidence type="ECO:0000256" key="2">
    <source>
        <dbReference type="ARBA" id="ARBA00022729"/>
    </source>
</evidence>
<dbReference type="Pfam" id="PF00497">
    <property type="entry name" value="SBP_bac_3"/>
    <property type="match status" value="1"/>
</dbReference>
<dbReference type="PANTHER" id="PTHR35936:SF6">
    <property type="entry name" value="AMINO ACID ABC TRANSPORTER SUBSTRATE-BINDING PAAT FAMILY PROTEIN"/>
    <property type="match status" value="1"/>
</dbReference>
<dbReference type="SUPFAM" id="SSF53850">
    <property type="entry name" value="Periplasmic binding protein-like II"/>
    <property type="match status" value="1"/>
</dbReference>
<dbReference type="PANTHER" id="PTHR35936">
    <property type="entry name" value="MEMBRANE-BOUND LYTIC MUREIN TRANSGLYCOSYLASE F"/>
    <property type="match status" value="1"/>
</dbReference>
<organism evidence="4 5">
    <name type="scientific">Amphritea atlantica</name>
    <dbReference type="NCBI Taxonomy" id="355243"/>
    <lineage>
        <taxon>Bacteria</taxon>
        <taxon>Pseudomonadati</taxon>
        <taxon>Pseudomonadota</taxon>
        <taxon>Gammaproteobacteria</taxon>
        <taxon>Oceanospirillales</taxon>
        <taxon>Oceanospirillaceae</taxon>
        <taxon>Amphritea</taxon>
    </lineage>
</organism>
<dbReference type="Proteomes" id="UP000198749">
    <property type="component" value="Unassembled WGS sequence"/>
</dbReference>
<gene>
    <name evidence="4" type="ORF">SAMN03080615_02874</name>
</gene>
<evidence type="ECO:0000259" key="3">
    <source>
        <dbReference type="SMART" id="SM00062"/>
    </source>
</evidence>
<evidence type="ECO:0000313" key="4">
    <source>
        <dbReference type="EMBL" id="SEQ81903.1"/>
    </source>
</evidence>
<dbReference type="EMBL" id="FOGB01000008">
    <property type="protein sequence ID" value="SEQ81903.1"/>
    <property type="molecule type" value="Genomic_DNA"/>
</dbReference>
<dbReference type="OrthoDB" id="9768183at2"/>
<proteinExistence type="inferred from homology"/>
<keyword evidence="2" id="KW-0732">Signal</keyword>
<evidence type="ECO:0000256" key="1">
    <source>
        <dbReference type="ARBA" id="ARBA00010333"/>
    </source>
</evidence>
<accession>A0A1H9J4Z9</accession>
<dbReference type="STRING" id="355243.SAMN03080615_02874"/>
<sequence length="277" mass="32246">MLACPVYNLAALTQSRFHGDKKTMPITYLTRHLLMAMLLLLFSNAALAGCQTRFLVGWLDWKPYQVWHNDKVAGMDIELLKVIMNAAGCRYELTKVPWERTMRYIKSGDLDLALGASKTAERSEWAYFSEPYRREIMALFVRRDEYTKWSAAQNFEQLAGLNPRVMALRGAYYGSTWNQIKDRFFVHQLNKYEQLIQMLGVQRTDVVLTDLYNGKVLIKELGLERDITTLDWNASDDDIHMMFSKATVNPDDIRLIDEAIRQLRQSGTLQQIIDRYR</sequence>
<evidence type="ECO:0000313" key="5">
    <source>
        <dbReference type="Proteomes" id="UP000198749"/>
    </source>
</evidence>
<comment type="similarity">
    <text evidence="1">Belongs to the bacterial solute-binding protein 3 family.</text>
</comment>
<name>A0A1H9J4Z9_9GAMM</name>
<feature type="domain" description="Solute-binding protein family 3/N-terminal" evidence="3">
    <location>
        <begin position="63"/>
        <end position="277"/>
    </location>
</feature>
<dbReference type="SMART" id="SM00062">
    <property type="entry name" value="PBPb"/>
    <property type="match status" value="1"/>
</dbReference>